<dbReference type="Gene3D" id="1.10.10.1590">
    <property type="entry name" value="NADH-quinone oxidoreductase subunit E"/>
    <property type="match status" value="1"/>
</dbReference>
<sequence length="164" mass="18224">MSTAKSSADFTATREIMRKYPREQRYTLAILQDIQREYSYIPKESLTLLSEYLAAPLSKLYSMSTFYKALSLKPKGEHIVKICDGTACHIRSSMVIADEIEKLIHIKPGETTDDGRFSLETVNCLGACAIAPVMVINETYYGKVTPAAVKEILSEYGGLTGGRE</sequence>
<dbReference type="GO" id="GO:0051537">
    <property type="term" value="F:2 iron, 2 sulfur cluster binding"/>
    <property type="evidence" value="ECO:0007669"/>
    <property type="project" value="UniProtKB-KW"/>
</dbReference>
<dbReference type="InterPro" id="IPR028431">
    <property type="entry name" value="NADP_DH_HndA-like"/>
</dbReference>
<dbReference type="PANTHER" id="PTHR43342">
    <property type="entry name" value="NADH-QUINONE OXIDOREDUCTASE, E SUBUNIT"/>
    <property type="match status" value="1"/>
</dbReference>
<dbReference type="Pfam" id="PF01257">
    <property type="entry name" value="2Fe-2S_thioredx"/>
    <property type="match status" value="1"/>
</dbReference>
<dbReference type="CDD" id="cd03064">
    <property type="entry name" value="TRX_Fd_NuoE"/>
    <property type="match status" value="1"/>
</dbReference>
<dbReference type="InterPro" id="IPR036249">
    <property type="entry name" value="Thioredoxin-like_sf"/>
</dbReference>
<evidence type="ECO:0000313" key="9">
    <source>
        <dbReference type="Proteomes" id="UP000276437"/>
    </source>
</evidence>
<dbReference type="SUPFAM" id="SSF52833">
    <property type="entry name" value="Thioredoxin-like"/>
    <property type="match status" value="1"/>
</dbReference>
<dbReference type="Proteomes" id="UP000276437">
    <property type="component" value="Chromosome"/>
</dbReference>
<comment type="cofactor">
    <cofactor evidence="7">
        <name>[2Fe-2S] cluster</name>
        <dbReference type="ChEBI" id="CHEBI:190135"/>
    </cofactor>
    <text evidence="7">Binds 1 [2Fe-2S] cluster.</text>
</comment>
<evidence type="ECO:0000256" key="1">
    <source>
        <dbReference type="ARBA" id="ARBA00010643"/>
    </source>
</evidence>
<feature type="binding site" evidence="7">
    <location>
        <position position="128"/>
    </location>
    <ligand>
        <name>[2Fe-2S] cluster</name>
        <dbReference type="ChEBI" id="CHEBI:190135"/>
    </ligand>
</feature>
<gene>
    <name evidence="8" type="primary">hndA_5</name>
    <name evidence="8" type="ORF">MAMMFC1_02738</name>
</gene>
<organism evidence="8 9">
    <name type="scientific">Methylomusa anaerophila</name>
    <dbReference type="NCBI Taxonomy" id="1930071"/>
    <lineage>
        <taxon>Bacteria</taxon>
        <taxon>Bacillati</taxon>
        <taxon>Bacillota</taxon>
        <taxon>Negativicutes</taxon>
        <taxon>Selenomonadales</taxon>
        <taxon>Sporomusaceae</taxon>
        <taxon>Methylomusa</taxon>
    </lineage>
</organism>
<dbReference type="InterPro" id="IPR041921">
    <property type="entry name" value="NuoE_N"/>
</dbReference>
<dbReference type="RefSeq" id="WP_126308997.1">
    <property type="nucleotide sequence ID" value="NZ_AP018449.1"/>
</dbReference>
<keyword evidence="9" id="KW-1185">Reference proteome</keyword>
<dbReference type="EC" id="1.12.1.3" evidence="8"/>
<evidence type="ECO:0000256" key="7">
    <source>
        <dbReference type="PIRSR" id="PIRSR000216-1"/>
    </source>
</evidence>
<dbReference type="AlphaFoldDB" id="A0A348ALV5"/>
<feature type="binding site" evidence="7">
    <location>
        <position position="124"/>
    </location>
    <ligand>
        <name>[2Fe-2S] cluster</name>
        <dbReference type="ChEBI" id="CHEBI:190135"/>
    </ligand>
</feature>
<evidence type="ECO:0000256" key="4">
    <source>
        <dbReference type="ARBA" id="ARBA00023004"/>
    </source>
</evidence>
<keyword evidence="5 7" id="KW-0411">Iron-sulfur</keyword>
<keyword evidence="3 7" id="KW-0479">Metal-binding</keyword>
<keyword evidence="2 7" id="KW-0001">2Fe-2S</keyword>
<dbReference type="PANTHER" id="PTHR43342:SF1">
    <property type="entry name" value="BIFURCATING [FEFE] HYDROGENASE GAMMA SUBUNIT"/>
    <property type="match status" value="1"/>
</dbReference>
<keyword evidence="8" id="KW-0560">Oxidoreductase</keyword>
<dbReference type="Gene3D" id="3.40.30.10">
    <property type="entry name" value="Glutaredoxin"/>
    <property type="match status" value="1"/>
</dbReference>
<dbReference type="OrthoDB" id="9807941at2"/>
<dbReference type="InterPro" id="IPR002023">
    <property type="entry name" value="NuoE-like"/>
</dbReference>
<name>A0A348ALV5_9FIRM</name>
<dbReference type="FunFam" id="3.40.30.10:FF:000015">
    <property type="entry name" value="NADH-quinone oxidoreductase subunit E"/>
    <property type="match status" value="1"/>
</dbReference>
<evidence type="ECO:0000256" key="2">
    <source>
        <dbReference type="ARBA" id="ARBA00022714"/>
    </source>
</evidence>
<protein>
    <submittedName>
        <fullName evidence="8">NADP-reducing hydrogenase subunit HndA</fullName>
        <ecNumber evidence="8">1.12.1.3</ecNumber>
    </submittedName>
</protein>
<evidence type="ECO:0000256" key="5">
    <source>
        <dbReference type="ARBA" id="ARBA00023014"/>
    </source>
</evidence>
<reference evidence="8 9" key="1">
    <citation type="journal article" date="2018" name="Int. J. Syst. Evol. Microbiol.">
        <title>Methylomusa anaerophila gen. nov., sp. nov., an anaerobic methanol-utilizing bacterium isolated from a microbial fuel cell.</title>
        <authorList>
            <person name="Amano N."/>
            <person name="Yamamuro A."/>
            <person name="Miyahara M."/>
            <person name="Kouzuma A."/>
            <person name="Abe T."/>
            <person name="Watanabe K."/>
        </authorList>
    </citation>
    <scope>NUCLEOTIDE SEQUENCE [LARGE SCALE GENOMIC DNA]</scope>
    <source>
        <strain evidence="8 9">MMFC1</strain>
    </source>
</reference>
<keyword evidence="4 7" id="KW-0408">Iron</keyword>
<comment type="cofactor">
    <cofactor evidence="6">
        <name>[2Fe-2S] cluster</name>
        <dbReference type="ChEBI" id="CHEBI:190135"/>
    </cofactor>
</comment>
<dbReference type="PIRSF" id="PIRSF000216">
    <property type="entry name" value="NADH_DH_24kDa"/>
    <property type="match status" value="1"/>
</dbReference>
<evidence type="ECO:0000256" key="3">
    <source>
        <dbReference type="ARBA" id="ARBA00022723"/>
    </source>
</evidence>
<dbReference type="EMBL" id="AP018449">
    <property type="protein sequence ID" value="BBB92053.1"/>
    <property type="molecule type" value="Genomic_DNA"/>
</dbReference>
<feature type="binding site" evidence="7">
    <location>
        <position position="83"/>
    </location>
    <ligand>
        <name>[2Fe-2S] cluster</name>
        <dbReference type="ChEBI" id="CHEBI:190135"/>
    </ligand>
</feature>
<comment type="similarity">
    <text evidence="1">Belongs to the complex I 24 kDa subunit family.</text>
</comment>
<dbReference type="KEGG" id="mana:MAMMFC1_02738"/>
<dbReference type="InterPro" id="IPR042128">
    <property type="entry name" value="NuoE_dom"/>
</dbReference>
<dbReference type="GO" id="GO:0050583">
    <property type="term" value="F:hydrogen dehydrogenase (NADP+) activity"/>
    <property type="evidence" value="ECO:0007669"/>
    <property type="project" value="UniProtKB-EC"/>
</dbReference>
<evidence type="ECO:0000313" key="8">
    <source>
        <dbReference type="EMBL" id="BBB92053.1"/>
    </source>
</evidence>
<feature type="binding site" evidence="7">
    <location>
        <position position="88"/>
    </location>
    <ligand>
        <name>[2Fe-2S] cluster</name>
        <dbReference type="ChEBI" id="CHEBI:190135"/>
    </ligand>
</feature>
<evidence type="ECO:0000256" key="6">
    <source>
        <dbReference type="ARBA" id="ARBA00034078"/>
    </source>
</evidence>
<dbReference type="PROSITE" id="PS01099">
    <property type="entry name" value="COMPLEX1_24K"/>
    <property type="match status" value="1"/>
</dbReference>
<dbReference type="GO" id="GO:0046872">
    <property type="term" value="F:metal ion binding"/>
    <property type="evidence" value="ECO:0007669"/>
    <property type="project" value="UniProtKB-KW"/>
</dbReference>
<accession>A0A348ALV5</accession>
<proteinExistence type="inferred from homology"/>